<keyword evidence="3 11" id="KW-0812">Transmembrane</keyword>
<keyword evidence="6 13" id="KW-0560">Oxidoreductase</keyword>
<comment type="similarity">
    <text evidence="2">Belongs to the fatty acid desaturase type 2 family.</text>
</comment>
<gene>
    <name evidence="13" type="ORF">LRS13_23260</name>
</gene>
<evidence type="ECO:0000256" key="8">
    <source>
        <dbReference type="ARBA" id="ARBA00023098"/>
    </source>
</evidence>
<evidence type="ECO:0000313" key="14">
    <source>
        <dbReference type="Proteomes" id="UP001058860"/>
    </source>
</evidence>
<evidence type="ECO:0000259" key="12">
    <source>
        <dbReference type="Pfam" id="PF00487"/>
    </source>
</evidence>
<evidence type="ECO:0000256" key="1">
    <source>
        <dbReference type="ARBA" id="ARBA00004141"/>
    </source>
</evidence>
<reference evidence="14" key="1">
    <citation type="submission" date="2021-11" db="EMBL/GenBank/DDBJ databases">
        <title>Cultivation dependent microbiological survey of springs from the worlds oldest radium mine currently devoted to the extraction of radon-saturated water.</title>
        <authorList>
            <person name="Kapinusova G."/>
            <person name="Smrhova T."/>
            <person name="Strejcek M."/>
            <person name="Suman J."/>
            <person name="Jani K."/>
            <person name="Pajer P."/>
            <person name="Uhlik O."/>
        </authorList>
    </citation>
    <scope>NUCLEOTIDE SEQUENCE [LARGE SCALE GENOMIC DNA]</scope>
    <source>
        <strain evidence="14">J379</strain>
    </source>
</reference>
<protein>
    <submittedName>
        <fullName evidence="13">Fatty acid desaturase</fullName>
        <ecNumber evidence="13">1.14.19.-</ecNumber>
    </submittedName>
</protein>
<dbReference type="PANTHER" id="PTHR11351">
    <property type="entry name" value="ACYL-COA DESATURASE"/>
    <property type="match status" value="1"/>
</dbReference>
<accession>A0ABY5PFZ1</accession>
<dbReference type="RefSeq" id="WP_353864056.1">
    <property type="nucleotide sequence ID" value="NZ_CP088295.1"/>
</dbReference>
<organism evidence="13 14">
    <name type="scientific">Svornostia abyssi</name>
    <dbReference type="NCBI Taxonomy" id="2898438"/>
    <lineage>
        <taxon>Bacteria</taxon>
        <taxon>Bacillati</taxon>
        <taxon>Actinomycetota</taxon>
        <taxon>Thermoleophilia</taxon>
        <taxon>Solirubrobacterales</taxon>
        <taxon>Baekduiaceae</taxon>
        <taxon>Svornostia</taxon>
    </lineage>
</organism>
<feature type="domain" description="Fatty acid desaturase" evidence="12">
    <location>
        <begin position="50"/>
        <end position="269"/>
    </location>
</feature>
<name>A0ABY5PFZ1_9ACTN</name>
<evidence type="ECO:0000256" key="2">
    <source>
        <dbReference type="ARBA" id="ARBA00008749"/>
    </source>
</evidence>
<feature type="region of interest" description="Disordered" evidence="10">
    <location>
        <begin position="302"/>
        <end position="342"/>
    </location>
</feature>
<keyword evidence="7" id="KW-0408">Iron</keyword>
<evidence type="ECO:0000256" key="10">
    <source>
        <dbReference type="SAM" id="MobiDB-lite"/>
    </source>
</evidence>
<evidence type="ECO:0000313" key="13">
    <source>
        <dbReference type="EMBL" id="UUY03553.1"/>
    </source>
</evidence>
<feature type="compositionally biased region" description="Low complexity" evidence="10">
    <location>
        <begin position="329"/>
        <end position="342"/>
    </location>
</feature>
<feature type="transmembrane region" description="Helical" evidence="11">
    <location>
        <begin position="20"/>
        <end position="41"/>
    </location>
</feature>
<dbReference type="PRINTS" id="PR00075">
    <property type="entry name" value="FACDDSATRASE"/>
</dbReference>
<feature type="transmembrane region" description="Helical" evidence="11">
    <location>
        <begin position="203"/>
        <end position="222"/>
    </location>
</feature>
<feature type="transmembrane region" description="Helical" evidence="11">
    <location>
        <begin position="174"/>
        <end position="197"/>
    </location>
</feature>
<keyword evidence="8" id="KW-0443">Lipid metabolism</keyword>
<evidence type="ECO:0000256" key="9">
    <source>
        <dbReference type="ARBA" id="ARBA00023136"/>
    </source>
</evidence>
<dbReference type="CDD" id="cd03505">
    <property type="entry name" value="Delta9-FADS-like"/>
    <property type="match status" value="1"/>
</dbReference>
<keyword evidence="5 11" id="KW-1133">Transmembrane helix</keyword>
<comment type="subcellular location">
    <subcellularLocation>
        <location evidence="1">Membrane</location>
        <topology evidence="1">Multi-pass membrane protein</topology>
    </subcellularLocation>
</comment>
<dbReference type="Pfam" id="PF00487">
    <property type="entry name" value="FA_desaturase"/>
    <property type="match status" value="1"/>
</dbReference>
<dbReference type="EC" id="1.14.19.-" evidence="13"/>
<keyword evidence="14" id="KW-1185">Reference proteome</keyword>
<dbReference type="EMBL" id="CP088295">
    <property type="protein sequence ID" value="UUY03553.1"/>
    <property type="molecule type" value="Genomic_DNA"/>
</dbReference>
<evidence type="ECO:0000256" key="7">
    <source>
        <dbReference type="ARBA" id="ARBA00023004"/>
    </source>
</evidence>
<dbReference type="InterPro" id="IPR015876">
    <property type="entry name" value="Acyl-CoA_DS"/>
</dbReference>
<proteinExistence type="inferred from homology"/>
<dbReference type="PANTHER" id="PTHR11351:SF3">
    <property type="entry name" value="BLL4393 PROTEIN"/>
    <property type="match status" value="1"/>
</dbReference>
<feature type="compositionally biased region" description="Basic and acidic residues" evidence="10">
    <location>
        <begin position="302"/>
        <end position="312"/>
    </location>
</feature>
<evidence type="ECO:0000256" key="3">
    <source>
        <dbReference type="ARBA" id="ARBA00022692"/>
    </source>
</evidence>
<evidence type="ECO:0000256" key="6">
    <source>
        <dbReference type="ARBA" id="ARBA00023002"/>
    </source>
</evidence>
<dbReference type="InterPro" id="IPR005804">
    <property type="entry name" value="FA_desaturase_dom"/>
</dbReference>
<evidence type="ECO:0000256" key="11">
    <source>
        <dbReference type="SAM" id="Phobius"/>
    </source>
</evidence>
<dbReference type="GO" id="GO:0016491">
    <property type="term" value="F:oxidoreductase activity"/>
    <property type="evidence" value="ECO:0007669"/>
    <property type="project" value="UniProtKB-KW"/>
</dbReference>
<keyword evidence="4" id="KW-0276">Fatty acid metabolism</keyword>
<evidence type="ECO:0000256" key="4">
    <source>
        <dbReference type="ARBA" id="ARBA00022832"/>
    </source>
</evidence>
<feature type="transmembrane region" description="Helical" evidence="11">
    <location>
        <begin position="47"/>
        <end position="68"/>
    </location>
</feature>
<sequence length="349" mass="38961">MDGLSPEDIQPVEHETRDRIITGLVTLIPFLALFLAAYLAWNSWLYWSDLVVFLILYTFSGYGITVGFHRLFTHRSFKTGPKTRRLFAIMGSTAIEGPIISWVADHRKHHAFSDKFGDPHSPHVDHGVGWKGAFRGLVHAHVGWIFLHDQRGSHERYAPDLVADPIVSKVHSQFILWAVGGILSGAVLGFLIGGLSWQAALTGLLWGGIIRLFVLHHVTFSINSLCHFFGKQPYETDDHSRNFAPLAVFSFGEAWHNNHHAFPTSAAHGLKPWQVDPSAALIWGMEKTGLAWDVVRVPPERRVRKEKGREQPQETPPAPAPRRRRRARLTPVRARAGAACGGPACRCPA</sequence>
<dbReference type="Proteomes" id="UP001058860">
    <property type="component" value="Chromosome"/>
</dbReference>
<keyword evidence="9 11" id="KW-0472">Membrane</keyword>
<evidence type="ECO:0000256" key="5">
    <source>
        <dbReference type="ARBA" id="ARBA00022989"/>
    </source>
</evidence>